<feature type="domain" description="AMP-dependent synthetase/ligase" evidence="3">
    <location>
        <begin position="12"/>
        <end position="369"/>
    </location>
</feature>
<dbReference type="FunFam" id="3.30.300.30:FF:000008">
    <property type="entry name" value="2,3-dihydroxybenzoate-AMP ligase"/>
    <property type="match status" value="1"/>
</dbReference>
<dbReference type="InterPro" id="IPR042099">
    <property type="entry name" value="ANL_N_sf"/>
</dbReference>
<dbReference type="EMBL" id="VCKZ01000224">
    <property type="protein sequence ID" value="TMR33745.1"/>
    <property type="molecule type" value="Genomic_DNA"/>
</dbReference>
<evidence type="ECO:0000259" key="3">
    <source>
        <dbReference type="Pfam" id="PF00501"/>
    </source>
</evidence>
<evidence type="ECO:0000256" key="2">
    <source>
        <dbReference type="ARBA" id="ARBA00022598"/>
    </source>
</evidence>
<evidence type="ECO:0000313" key="6">
    <source>
        <dbReference type="Proteomes" id="UP000305238"/>
    </source>
</evidence>
<feature type="domain" description="AMP-binding enzyme C-terminal" evidence="4">
    <location>
        <begin position="419"/>
        <end position="497"/>
    </location>
</feature>
<proteinExistence type="inferred from homology"/>
<dbReference type="Proteomes" id="UP000305238">
    <property type="component" value="Unassembled WGS sequence"/>
</dbReference>
<dbReference type="Gene3D" id="3.30.300.30">
    <property type="match status" value="1"/>
</dbReference>
<reference evidence="5 6" key="1">
    <citation type="submission" date="2019-05" db="EMBL/GenBank/DDBJ databases">
        <title>Draft genome sequence of Actinomadura geliboluensis A8036.</title>
        <authorList>
            <person name="Saricaoglu S."/>
            <person name="Isik K."/>
        </authorList>
    </citation>
    <scope>NUCLEOTIDE SEQUENCE [LARGE SCALE GENOMIC DNA]</scope>
    <source>
        <strain evidence="5 6">A8036</strain>
    </source>
</reference>
<dbReference type="PANTHER" id="PTHR43767">
    <property type="entry name" value="LONG-CHAIN-FATTY-ACID--COA LIGASE"/>
    <property type="match status" value="1"/>
</dbReference>
<dbReference type="InterPro" id="IPR050237">
    <property type="entry name" value="ATP-dep_AMP-bd_enzyme"/>
</dbReference>
<dbReference type="SUPFAM" id="SSF56801">
    <property type="entry name" value="Acetyl-CoA synthetase-like"/>
    <property type="match status" value="1"/>
</dbReference>
<evidence type="ECO:0000313" key="5">
    <source>
        <dbReference type="EMBL" id="TMR33745.1"/>
    </source>
</evidence>
<comment type="similarity">
    <text evidence="1">Belongs to the ATP-dependent AMP-binding enzyme family.</text>
</comment>
<protein>
    <submittedName>
        <fullName evidence="5">Long-chain fatty acid--CoA ligase</fullName>
    </submittedName>
</protein>
<dbReference type="RefSeq" id="WP_138639241.1">
    <property type="nucleotide sequence ID" value="NZ_VCKZ01000224.1"/>
</dbReference>
<sequence>MSPTTRELIVRGARQHTDRTAVVFGDRELTFGQVDELSNRLAHALAREGAGHRRRVGLLVNNGLLSVPLDFACVKAGINRVPLNARLSVAEHVTMLTETRCELVVFGADLTDRARDLAAALPDVRFLGLETALDGEAPLMERAESAPATLPDVEVAAEDVILTLFTSGTTGTLKAAQHTQASFAGICRNVLLNLFPATADDVMLHAASLIHASGVFVLPLWLRGGRTVILPGFAPEPFLDAIGRYGATAVNLVPTMIQMLVEHPAFAAADVSTLRRVIYGASPMPRPVIERAMRAWGRERFWQYYGQTEIPLCIAVLRPEDHTGDRLAACGQIAVDIELRLLDEDGREAAPGEPGEIVVRGPSATAGYFDAPELTAQTFRDGWVHTRDVGVLDGDGFLFLKDRTSDMIISGGYNVYPREVEDVLLEHPAVREAAVVGTPDERWVEAVTAVVVLAEGTEPDDGLSDRLVEHVTERVASYKKPRKIIFADAIPKTAVGKLDRKTLRARFAAGPEAQAPDPAAR</sequence>
<organism evidence="5 6">
    <name type="scientific">Actinomadura geliboluensis</name>
    <dbReference type="NCBI Taxonomy" id="882440"/>
    <lineage>
        <taxon>Bacteria</taxon>
        <taxon>Bacillati</taxon>
        <taxon>Actinomycetota</taxon>
        <taxon>Actinomycetes</taxon>
        <taxon>Streptosporangiales</taxon>
        <taxon>Thermomonosporaceae</taxon>
        <taxon>Actinomadura</taxon>
    </lineage>
</organism>
<dbReference type="InterPro" id="IPR045851">
    <property type="entry name" value="AMP-bd_C_sf"/>
</dbReference>
<dbReference type="OrthoDB" id="9803968at2"/>
<dbReference type="InterPro" id="IPR000873">
    <property type="entry name" value="AMP-dep_synth/lig_dom"/>
</dbReference>
<dbReference type="Pfam" id="PF13193">
    <property type="entry name" value="AMP-binding_C"/>
    <property type="match status" value="1"/>
</dbReference>
<keyword evidence="6" id="KW-1185">Reference proteome</keyword>
<evidence type="ECO:0000256" key="1">
    <source>
        <dbReference type="ARBA" id="ARBA00006432"/>
    </source>
</evidence>
<dbReference type="PANTHER" id="PTHR43767:SF7">
    <property type="entry name" value="MEDIUM_LONG-CHAIN-FATTY-ACID--COA LIGASE FADD8"/>
    <property type="match status" value="1"/>
</dbReference>
<dbReference type="GO" id="GO:0016877">
    <property type="term" value="F:ligase activity, forming carbon-sulfur bonds"/>
    <property type="evidence" value="ECO:0007669"/>
    <property type="project" value="UniProtKB-ARBA"/>
</dbReference>
<accession>A0A5S4GLB3</accession>
<dbReference type="Gene3D" id="3.40.50.12780">
    <property type="entry name" value="N-terminal domain of ligase-like"/>
    <property type="match status" value="1"/>
</dbReference>
<dbReference type="AlphaFoldDB" id="A0A5S4GLB3"/>
<dbReference type="Pfam" id="PF00501">
    <property type="entry name" value="AMP-binding"/>
    <property type="match status" value="1"/>
</dbReference>
<keyword evidence="2 5" id="KW-0436">Ligase</keyword>
<name>A0A5S4GLB3_9ACTN</name>
<comment type="caution">
    <text evidence="5">The sequence shown here is derived from an EMBL/GenBank/DDBJ whole genome shotgun (WGS) entry which is preliminary data.</text>
</comment>
<dbReference type="InterPro" id="IPR025110">
    <property type="entry name" value="AMP-bd_C"/>
</dbReference>
<gene>
    <name evidence="5" type="ORF">ETD96_26685</name>
</gene>
<evidence type="ECO:0000259" key="4">
    <source>
        <dbReference type="Pfam" id="PF13193"/>
    </source>
</evidence>